<organism evidence="9 10">
    <name type="scientific">Stappia sediminis</name>
    <dbReference type="NCBI Taxonomy" id="2692190"/>
    <lineage>
        <taxon>Bacteria</taxon>
        <taxon>Pseudomonadati</taxon>
        <taxon>Pseudomonadota</taxon>
        <taxon>Alphaproteobacteria</taxon>
        <taxon>Hyphomicrobiales</taxon>
        <taxon>Stappiaceae</taxon>
        <taxon>Stappia</taxon>
    </lineage>
</organism>
<dbReference type="InterPro" id="IPR026392">
    <property type="entry name" value="Exo/Archaeosortase_dom"/>
</dbReference>
<evidence type="ECO:0000256" key="4">
    <source>
        <dbReference type="ARBA" id="ARBA00022692"/>
    </source>
</evidence>
<protein>
    <submittedName>
        <fullName evidence="9">Exosortase T</fullName>
    </submittedName>
</protein>
<accession>A0A7X3S7A3</accession>
<dbReference type="Pfam" id="PF09721">
    <property type="entry name" value="Exosortase_EpsH"/>
    <property type="match status" value="1"/>
</dbReference>
<evidence type="ECO:0000256" key="5">
    <source>
        <dbReference type="ARBA" id="ARBA00022801"/>
    </source>
</evidence>
<sequence length="490" mass="53921">MNRLLAYDPAMLGFALASAILAYAPLAWLMGSWLDPSYSSSGTLYLVPIAALLVWSLTSPLRQAPSRSRQRALLLLSASAFIRLTSQALAINVVGGFALALDVFALAALLRTDERARPVSPFWLAVLFVFTLPVERIVQRLIGYPLQEISARISCKLLGTFFDDMACEGVRLRLSGQDVLVDLPCSGTNGLMLAIALLTILNALYRPRLIIASIWVGIAFCLSIFGNSFRISLLAAGIAFEDRLNGISVMSEPLHDLIGYTTLALSMAPVLMFYKPSAAHRRPAEPAMIRLPASVTLRNLIALTFLAFAFLIVKLPHRAMDVSKAISPPPLPFSLNGEFGQDEDLLPIERSYFAQYGGHAQKRRYGELALTLVHTSSPLRHLHSPEDCLRGLGYRVEFLGTRFSPLPTALYRATSEAGKAWRVAVTFTSSDGNTTHNIAQAIWLWMQKPHTTWTSIQRITPWNIEAHQQTAFESAVIAALDLTKNRSEEG</sequence>
<dbReference type="Proteomes" id="UP000433101">
    <property type="component" value="Unassembled WGS sequence"/>
</dbReference>
<dbReference type="InterPro" id="IPR019127">
    <property type="entry name" value="Exosortase"/>
</dbReference>
<feature type="transmembrane region" description="Helical" evidence="8">
    <location>
        <begin position="209"/>
        <end position="237"/>
    </location>
</feature>
<reference evidence="9 10" key="1">
    <citation type="submission" date="2019-12" db="EMBL/GenBank/DDBJ databases">
        <authorList>
            <person name="Li M."/>
        </authorList>
    </citation>
    <scope>NUCLEOTIDE SEQUENCE [LARGE SCALE GENOMIC DNA]</scope>
    <source>
        <strain evidence="9 10">GBMRC 2046</strain>
    </source>
</reference>
<keyword evidence="6 8" id="KW-1133">Transmembrane helix</keyword>
<gene>
    <name evidence="9" type="primary">xrtT</name>
    <name evidence="9" type="ORF">GR183_06400</name>
</gene>
<evidence type="ECO:0000256" key="6">
    <source>
        <dbReference type="ARBA" id="ARBA00022989"/>
    </source>
</evidence>
<feature type="transmembrane region" description="Helical" evidence="8">
    <location>
        <begin position="12"/>
        <end position="31"/>
    </location>
</feature>
<dbReference type="GO" id="GO:0006508">
    <property type="term" value="P:proteolysis"/>
    <property type="evidence" value="ECO:0007669"/>
    <property type="project" value="UniProtKB-KW"/>
</dbReference>
<keyword evidence="7 8" id="KW-0472">Membrane</keyword>
<keyword evidence="5" id="KW-0378">Hydrolase</keyword>
<evidence type="ECO:0000313" key="10">
    <source>
        <dbReference type="Proteomes" id="UP000433101"/>
    </source>
</evidence>
<name>A0A7X3S7A3_9HYPH</name>
<evidence type="ECO:0000256" key="3">
    <source>
        <dbReference type="ARBA" id="ARBA00022670"/>
    </source>
</evidence>
<comment type="subcellular location">
    <subcellularLocation>
        <location evidence="1">Cell membrane</location>
        <topology evidence="1">Multi-pass membrane protein</topology>
    </subcellularLocation>
</comment>
<dbReference type="EMBL" id="WUMV01000002">
    <property type="protein sequence ID" value="MXN64530.1"/>
    <property type="molecule type" value="Genomic_DNA"/>
</dbReference>
<evidence type="ECO:0000256" key="8">
    <source>
        <dbReference type="SAM" id="Phobius"/>
    </source>
</evidence>
<dbReference type="GO" id="GO:0008233">
    <property type="term" value="F:peptidase activity"/>
    <property type="evidence" value="ECO:0007669"/>
    <property type="project" value="UniProtKB-KW"/>
</dbReference>
<dbReference type="NCBIfam" id="NF033770">
    <property type="entry name" value="exosort_XrtT"/>
    <property type="match status" value="1"/>
</dbReference>
<evidence type="ECO:0000256" key="7">
    <source>
        <dbReference type="ARBA" id="ARBA00023136"/>
    </source>
</evidence>
<feature type="transmembrane region" description="Helical" evidence="8">
    <location>
        <begin position="257"/>
        <end position="274"/>
    </location>
</feature>
<feature type="transmembrane region" description="Helical" evidence="8">
    <location>
        <begin position="295"/>
        <end position="313"/>
    </location>
</feature>
<evidence type="ECO:0000256" key="1">
    <source>
        <dbReference type="ARBA" id="ARBA00004651"/>
    </source>
</evidence>
<keyword evidence="3" id="KW-0645">Protease</keyword>
<keyword evidence="10" id="KW-1185">Reference proteome</keyword>
<feature type="transmembrane region" description="Helical" evidence="8">
    <location>
        <begin position="73"/>
        <end position="101"/>
    </location>
</feature>
<keyword evidence="2" id="KW-1003">Cell membrane</keyword>
<proteinExistence type="predicted"/>
<feature type="transmembrane region" description="Helical" evidence="8">
    <location>
        <begin position="43"/>
        <end position="61"/>
    </location>
</feature>
<comment type="caution">
    <text evidence="9">The sequence shown here is derived from an EMBL/GenBank/DDBJ whole genome shotgun (WGS) entry which is preliminary data.</text>
</comment>
<dbReference type="NCBIfam" id="TIGR04178">
    <property type="entry name" value="exo_archaeo"/>
    <property type="match status" value="1"/>
</dbReference>
<evidence type="ECO:0000313" key="9">
    <source>
        <dbReference type="EMBL" id="MXN64530.1"/>
    </source>
</evidence>
<keyword evidence="4 8" id="KW-0812">Transmembrane</keyword>
<dbReference type="GO" id="GO:0005886">
    <property type="term" value="C:plasma membrane"/>
    <property type="evidence" value="ECO:0007669"/>
    <property type="project" value="UniProtKB-SubCell"/>
</dbReference>
<evidence type="ECO:0000256" key="2">
    <source>
        <dbReference type="ARBA" id="ARBA00022475"/>
    </source>
</evidence>
<dbReference type="AlphaFoldDB" id="A0A7X3S7A3"/>